<dbReference type="InterPro" id="IPR014833">
    <property type="entry name" value="TnsA_N"/>
</dbReference>
<organism evidence="2">
    <name type="scientific">Neobacillus citreus</name>
    <dbReference type="NCBI Taxonomy" id="2833578"/>
    <lineage>
        <taxon>Bacteria</taxon>
        <taxon>Bacillati</taxon>
        <taxon>Bacillota</taxon>
        <taxon>Bacilli</taxon>
        <taxon>Bacillales</taxon>
        <taxon>Bacillaceae</taxon>
        <taxon>Neobacillus</taxon>
    </lineage>
</organism>
<comment type="caution">
    <text evidence="2">The sequence shown here is derived from an EMBL/GenBank/DDBJ whole genome shotgun (WGS) entry which is preliminary data.</text>
</comment>
<keyword evidence="2" id="KW-0378">Hydrolase</keyword>
<dbReference type="EMBL" id="JAGYPE020000070">
    <property type="protein sequence ID" value="MCH6268883.1"/>
    <property type="molecule type" value="Genomic_DNA"/>
</dbReference>
<evidence type="ECO:0000313" key="2">
    <source>
        <dbReference type="EMBL" id="MBS4184244.1"/>
    </source>
</evidence>
<dbReference type="InterPro" id="IPR011856">
    <property type="entry name" value="tRNA_endonuc-like_dom_sf"/>
</dbReference>
<dbReference type="GO" id="GO:0003676">
    <property type="term" value="F:nucleic acid binding"/>
    <property type="evidence" value="ECO:0007669"/>
    <property type="project" value="InterPro"/>
</dbReference>
<keyword evidence="4" id="KW-1185">Reference proteome</keyword>
<keyword evidence="2" id="KW-0255">Endonuclease</keyword>
<dbReference type="RefSeq" id="WP_213144145.1">
    <property type="nucleotide sequence ID" value="NZ_JAGYPE020000070.1"/>
</dbReference>
<dbReference type="Gene3D" id="3.40.1350.10">
    <property type="match status" value="1"/>
</dbReference>
<protein>
    <submittedName>
        <fullName evidence="2">TnsA endonuclease N-terminal domain-containing protein</fullName>
    </submittedName>
</protein>
<dbReference type="GO" id="GO:0004519">
    <property type="term" value="F:endonuclease activity"/>
    <property type="evidence" value="ECO:0007669"/>
    <property type="project" value="UniProtKB-KW"/>
</dbReference>
<keyword evidence="2" id="KW-0540">Nuclease</keyword>
<sequence>MEASRKIKASSKLSFRGKHNSTKMHRMIPWESTLERDFIKLLDYDPTVLSFKFQPEKINFVYKGKKRKYFPDFLVLKNDMKKYIYEVKAFEKIEDEENKIKFQVGMKFCSERKMKYVVVTEKDIRKGFLIENLDILSEVRLDSTSRKVMNDVLRTLEELGGKANIATLKESIIQFNDEEVESNIYHLVYTNQLKIDLISAPISDESFVERMSN</sequence>
<name>A0A942T156_9BACI</name>
<feature type="domain" description="TnsA endonuclease N-terminal" evidence="1">
    <location>
        <begin position="45"/>
        <end position="121"/>
    </location>
</feature>
<gene>
    <name evidence="3" type="ORF">KHB02_025470</name>
    <name evidence="2" type="ORF">KHB02_22880</name>
</gene>
<dbReference type="Pfam" id="PF08722">
    <property type="entry name" value="Tn7_TnsA-like_N"/>
    <property type="match status" value="1"/>
</dbReference>
<dbReference type="Proteomes" id="UP000677265">
    <property type="component" value="Unassembled WGS sequence"/>
</dbReference>
<evidence type="ECO:0000313" key="3">
    <source>
        <dbReference type="EMBL" id="MCH6268883.1"/>
    </source>
</evidence>
<dbReference type="AlphaFoldDB" id="A0A942T156"/>
<evidence type="ECO:0000259" key="1">
    <source>
        <dbReference type="Pfam" id="PF08722"/>
    </source>
</evidence>
<evidence type="ECO:0000313" key="4">
    <source>
        <dbReference type="Proteomes" id="UP000677265"/>
    </source>
</evidence>
<accession>A0A942T156</accession>
<dbReference type="EMBL" id="JAGYPE010000004">
    <property type="protein sequence ID" value="MBS4184244.1"/>
    <property type="molecule type" value="Genomic_DNA"/>
</dbReference>
<reference evidence="2" key="1">
    <citation type="submission" date="2021-05" db="EMBL/GenBank/DDBJ databases">
        <title>Novel Bacillus species.</title>
        <authorList>
            <person name="Liu G."/>
        </authorList>
    </citation>
    <scope>NUCLEOTIDE SEQUENCE</scope>
    <source>
        <strain evidence="2 4">FJAT-50051</strain>
    </source>
</reference>
<proteinExistence type="predicted"/>